<name>A0ABQ4NDN7_9BACL</name>
<evidence type="ECO:0000313" key="1">
    <source>
        <dbReference type="EMBL" id="GIQ66295.1"/>
    </source>
</evidence>
<organism evidence="1 2">
    <name type="scientific">Paenibacillus cisolokensis</name>
    <dbReference type="NCBI Taxonomy" id="1658519"/>
    <lineage>
        <taxon>Bacteria</taxon>
        <taxon>Bacillati</taxon>
        <taxon>Bacillota</taxon>
        <taxon>Bacilli</taxon>
        <taxon>Bacillales</taxon>
        <taxon>Paenibacillaceae</taxon>
        <taxon>Paenibacillus</taxon>
    </lineage>
</organism>
<reference evidence="1 2" key="1">
    <citation type="submission" date="2021-04" db="EMBL/GenBank/DDBJ databases">
        <title>Draft genome sequence of Paenibacillus cisolokensis, LC2-13A.</title>
        <authorList>
            <person name="Uke A."/>
            <person name="Chhe C."/>
            <person name="Baramee S."/>
            <person name="Kosugi A."/>
        </authorList>
    </citation>
    <scope>NUCLEOTIDE SEQUENCE [LARGE SCALE GENOMIC DNA]</scope>
    <source>
        <strain evidence="1 2">LC2-13A</strain>
    </source>
</reference>
<dbReference type="Proteomes" id="UP000680304">
    <property type="component" value="Unassembled WGS sequence"/>
</dbReference>
<accession>A0ABQ4NDN7</accession>
<evidence type="ECO:0000313" key="2">
    <source>
        <dbReference type="Proteomes" id="UP000680304"/>
    </source>
</evidence>
<comment type="caution">
    <text evidence="1">The sequence shown here is derived from an EMBL/GenBank/DDBJ whole genome shotgun (WGS) entry which is preliminary data.</text>
</comment>
<dbReference type="EMBL" id="BOVJ01000172">
    <property type="protein sequence ID" value="GIQ66295.1"/>
    <property type="molecule type" value="Genomic_DNA"/>
</dbReference>
<sequence length="51" mass="5343">MDKAVRAGGGDAGKLLDAHLDDPDGDDSGVWYAEIWSAADLSRLVESGLLL</sequence>
<proteinExistence type="predicted"/>
<protein>
    <submittedName>
        <fullName evidence="1">Uncharacterized protein</fullName>
    </submittedName>
</protein>
<gene>
    <name evidence="1" type="ORF">PACILC2_48630</name>
</gene>
<keyword evidence="2" id="KW-1185">Reference proteome</keyword>
<dbReference type="RefSeq" id="WP_213530830.1">
    <property type="nucleotide sequence ID" value="NZ_BOVJ01000172.1"/>
</dbReference>